<sequence length="178" mass="19644">MSNVNDFSSIDATRPSHHVHGSEDPLPGAKRGGVNPIDYSAETMERTPSTWNEGTERKFAQDHPEIMGAQPEQGQTHREHHHDHHDHHHEHHDRPQEGRNAFSEQRPMDVHPTSAGGVAVDGNSDLPEGKASMMDKVVGKTQKIIGKATHKPEMHEKGELRETGGKAAARGEARALHD</sequence>
<comment type="caution">
    <text evidence="2">The sequence shown here is derived from an EMBL/GenBank/DDBJ whole genome shotgun (WGS) entry which is preliminary data.</text>
</comment>
<feature type="region of interest" description="Disordered" evidence="1">
    <location>
        <begin position="1"/>
        <end position="178"/>
    </location>
</feature>
<reference evidence="2 3" key="1">
    <citation type="submission" date="2016-08" db="EMBL/GenBank/DDBJ databases">
        <authorList>
            <consortium name="Lentinula edodes genome sequencing consortium"/>
            <person name="Sakamoto Y."/>
            <person name="Nakade K."/>
            <person name="Sato S."/>
            <person name="Yoshida Y."/>
            <person name="Miyazaki K."/>
            <person name="Natsume S."/>
            <person name="Konno N."/>
        </authorList>
    </citation>
    <scope>NUCLEOTIDE SEQUENCE [LARGE SCALE GENOMIC DNA]</scope>
    <source>
        <strain evidence="2 3">NBRC 111202</strain>
    </source>
</reference>
<evidence type="ECO:0000313" key="3">
    <source>
        <dbReference type="Proteomes" id="UP000188533"/>
    </source>
</evidence>
<accession>A0A1Q3DZN2</accession>
<protein>
    <recommendedName>
        <fullName evidence="4">CsbD-like domain-containing protein</fullName>
    </recommendedName>
</protein>
<evidence type="ECO:0000256" key="1">
    <source>
        <dbReference type="SAM" id="MobiDB-lite"/>
    </source>
</evidence>
<name>A0A1Q3DZN2_LENED</name>
<feature type="compositionally biased region" description="Polar residues" evidence="1">
    <location>
        <begin position="1"/>
        <end position="11"/>
    </location>
</feature>
<organism evidence="2 3">
    <name type="scientific">Lentinula edodes</name>
    <name type="common">Shiitake mushroom</name>
    <name type="synonym">Lentinus edodes</name>
    <dbReference type="NCBI Taxonomy" id="5353"/>
    <lineage>
        <taxon>Eukaryota</taxon>
        <taxon>Fungi</taxon>
        <taxon>Dikarya</taxon>
        <taxon>Basidiomycota</taxon>
        <taxon>Agaricomycotina</taxon>
        <taxon>Agaricomycetes</taxon>
        <taxon>Agaricomycetidae</taxon>
        <taxon>Agaricales</taxon>
        <taxon>Marasmiineae</taxon>
        <taxon>Omphalotaceae</taxon>
        <taxon>Lentinula</taxon>
    </lineage>
</organism>
<evidence type="ECO:0000313" key="2">
    <source>
        <dbReference type="EMBL" id="GAW00361.1"/>
    </source>
</evidence>
<dbReference type="Proteomes" id="UP000188533">
    <property type="component" value="Unassembled WGS sequence"/>
</dbReference>
<feature type="compositionally biased region" description="Basic and acidic residues" evidence="1">
    <location>
        <begin position="150"/>
        <end position="178"/>
    </location>
</feature>
<proteinExistence type="predicted"/>
<evidence type="ECO:0008006" key="4">
    <source>
        <dbReference type="Google" id="ProtNLM"/>
    </source>
</evidence>
<reference evidence="2 3" key="2">
    <citation type="submission" date="2017-02" db="EMBL/GenBank/DDBJ databases">
        <title>A genome survey and senescence transcriptome analysis in Lentinula edodes.</title>
        <authorList>
            <person name="Sakamoto Y."/>
            <person name="Nakade K."/>
            <person name="Sato S."/>
            <person name="Yoshida Y."/>
            <person name="Miyazaki K."/>
            <person name="Natsume S."/>
            <person name="Konno N."/>
        </authorList>
    </citation>
    <scope>NUCLEOTIDE SEQUENCE [LARGE SCALE GENOMIC DNA]</scope>
    <source>
        <strain evidence="2 3">NBRC 111202</strain>
    </source>
</reference>
<feature type="compositionally biased region" description="Basic residues" evidence="1">
    <location>
        <begin position="78"/>
        <end position="91"/>
    </location>
</feature>
<dbReference type="AlphaFoldDB" id="A0A1Q3DZN2"/>
<feature type="compositionally biased region" description="Basic and acidic residues" evidence="1">
    <location>
        <begin position="54"/>
        <end position="65"/>
    </location>
</feature>
<dbReference type="EMBL" id="BDGU01000030">
    <property type="protein sequence ID" value="GAW00361.1"/>
    <property type="molecule type" value="Genomic_DNA"/>
</dbReference>
<keyword evidence="3" id="KW-1185">Reference proteome</keyword>
<gene>
    <name evidence="2" type="ORF">LENED_001875</name>
</gene>